<proteinExistence type="predicted"/>
<evidence type="ECO:0000313" key="2">
    <source>
        <dbReference type="Proteomes" id="UP001054837"/>
    </source>
</evidence>
<accession>A0AAV4PW91</accession>
<reference evidence="1 2" key="1">
    <citation type="submission" date="2021-06" db="EMBL/GenBank/DDBJ databases">
        <title>Caerostris darwini draft genome.</title>
        <authorList>
            <person name="Kono N."/>
            <person name="Arakawa K."/>
        </authorList>
    </citation>
    <scope>NUCLEOTIDE SEQUENCE [LARGE SCALE GENOMIC DNA]</scope>
</reference>
<dbReference type="Proteomes" id="UP001054837">
    <property type="component" value="Unassembled WGS sequence"/>
</dbReference>
<organism evidence="1 2">
    <name type="scientific">Caerostris darwini</name>
    <dbReference type="NCBI Taxonomy" id="1538125"/>
    <lineage>
        <taxon>Eukaryota</taxon>
        <taxon>Metazoa</taxon>
        <taxon>Ecdysozoa</taxon>
        <taxon>Arthropoda</taxon>
        <taxon>Chelicerata</taxon>
        <taxon>Arachnida</taxon>
        <taxon>Araneae</taxon>
        <taxon>Araneomorphae</taxon>
        <taxon>Entelegynae</taxon>
        <taxon>Araneoidea</taxon>
        <taxon>Araneidae</taxon>
        <taxon>Caerostris</taxon>
    </lineage>
</organism>
<keyword evidence="2" id="KW-1185">Reference proteome</keyword>
<name>A0AAV4PW91_9ARAC</name>
<evidence type="ECO:0000313" key="1">
    <source>
        <dbReference type="EMBL" id="GIY01395.1"/>
    </source>
</evidence>
<gene>
    <name evidence="1" type="primary">CAC_4</name>
    <name evidence="1" type="ORF">CDAR_314131</name>
</gene>
<dbReference type="AlphaFoldDB" id="A0AAV4PW91"/>
<dbReference type="EMBL" id="BPLQ01003580">
    <property type="protein sequence ID" value="GIY01395.1"/>
    <property type="molecule type" value="Genomic_DNA"/>
</dbReference>
<protein>
    <submittedName>
        <fullName evidence="1">Voltage-dependent calcium channel type A subunit alpha-1</fullName>
    </submittedName>
</protein>
<sequence length="622" mass="70462">MSSSALDFTSDLFDPVKALSSNKVSLPFPKAKTYNNIAEYFSHKCLKQQRVPTTTKIKVEPRERNYEWYYDTLQLSQSQRARIRRFKKIKRRKGKKPVSIVTIPCEPLRSNRITKCQSDFKDYCRRKYPYLNNVSASQDMSWSYVQQMAQTDSVLGENQLESVPASFIKSELFDSVPTSIIKTEPIDSVSTSIIKTEPDSMSTPVIKAEPFNSVSTSIIKTELSDTSFTSGTKAEPTEPVSETFSGLEILKPGQVELCTLSPMENTDNEIHFEKACSLENQCKSSTMTEDFENQPVVSYSKEQINKNSKQSATFYKGKVSISSVTDKTESSNYTVVKNSCVRGLHCKTKKRKKKTIDSINTCKASSMSTVSIGNKLLTSLPNEEKQINKHSTKPCKIKFKDKQLIKKKCHPDDLTLLPVSSMVPNDEFKLTANELVHCQKRKYVQNKKEIGDRTESWPIYQDNNELQVTKTSDIKLMKIKNLSDQKNKCQHLSVSDCESPKTSSQDEIMEAKLSNCKENSVSSYSHQLKSTSTKKQDSALKSQENVLHRNNLSASCKTECNLHKRESDDLKKDTDNLSLENPPVLNHCTCNSAVPFSNQCSCGYYSNAAEKLRKFKIPRKKK</sequence>
<comment type="caution">
    <text evidence="1">The sequence shown here is derived from an EMBL/GenBank/DDBJ whole genome shotgun (WGS) entry which is preliminary data.</text>
</comment>